<dbReference type="EMBL" id="CP023067">
    <property type="protein sequence ID" value="ASY62594.1"/>
    <property type="molecule type" value="Genomic_DNA"/>
</dbReference>
<dbReference type="Proteomes" id="UP000217211">
    <property type="component" value="Chromosome"/>
</dbReference>
<keyword evidence="2" id="KW-1185">Reference proteome</keyword>
<reference evidence="1 2" key="1">
    <citation type="submission" date="2017-08" db="EMBL/GenBank/DDBJ databases">
        <title>Multipartite genome sequences of Sinorhizobium species nodulating soybeans.</title>
        <authorList>
            <person name="Tian C.F."/>
        </authorList>
    </citation>
    <scope>NUCLEOTIDE SEQUENCE [LARGE SCALE GENOMIC DNA]</scope>
    <source>
        <strain evidence="1 2">CCBAU 05684</strain>
    </source>
</reference>
<proteinExistence type="predicted"/>
<accession>A0A249PA82</accession>
<dbReference type="AlphaFoldDB" id="A0A249PA82"/>
<organism evidence="1 2">
    <name type="scientific">Sinorhizobium sojae CCBAU 05684</name>
    <dbReference type="NCBI Taxonomy" id="716928"/>
    <lineage>
        <taxon>Bacteria</taxon>
        <taxon>Pseudomonadati</taxon>
        <taxon>Pseudomonadota</taxon>
        <taxon>Alphaproteobacteria</taxon>
        <taxon>Hyphomicrobiales</taxon>
        <taxon>Rhizobiaceae</taxon>
        <taxon>Sinorhizobium/Ensifer group</taxon>
        <taxon>Sinorhizobium</taxon>
    </lineage>
</organism>
<sequence>MTMSIMANVFGLSTRYDTFLAGMLGSWPGEAICFGKSAILLDYF</sequence>
<dbReference type="KEGG" id="esj:SJ05684_c11380"/>
<evidence type="ECO:0000313" key="2">
    <source>
        <dbReference type="Proteomes" id="UP000217211"/>
    </source>
</evidence>
<protein>
    <submittedName>
        <fullName evidence="1">Uncharacterized protein</fullName>
    </submittedName>
</protein>
<gene>
    <name evidence="1" type="ORF">SJ05684_c11380</name>
</gene>
<evidence type="ECO:0000313" key="1">
    <source>
        <dbReference type="EMBL" id="ASY62594.1"/>
    </source>
</evidence>
<name>A0A249PA82_9HYPH</name>